<feature type="domain" description="Chitin-binding type-2" evidence="8">
    <location>
        <begin position="1484"/>
        <end position="1540"/>
    </location>
</feature>
<feature type="domain" description="Chitin-binding type-2" evidence="8">
    <location>
        <begin position="1668"/>
        <end position="1725"/>
    </location>
</feature>
<dbReference type="SUPFAM" id="SSF57625">
    <property type="entry name" value="Invertebrate chitin-binding proteins"/>
    <property type="match status" value="18"/>
</dbReference>
<keyword evidence="2 7" id="KW-0732">Signal</keyword>
<evidence type="ECO:0000313" key="10">
    <source>
        <dbReference type="WBParaSite" id="EEL_0000729801-mRNA-1"/>
    </source>
</evidence>
<feature type="domain" description="Chitin-binding type-2" evidence="8">
    <location>
        <begin position="1277"/>
        <end position="1330"/>
    </location>
</feature>
<dbReference type="PANTHER" id="PTHR23301">
    <property type="entry name" value="CHITIN BINDING PERITROPHIN-A"/>
    <property type="match status" value="1"/>
</dbReference>
<feature type="signal peptide" evidence="7">
    <location>
        <begin position="1"/>
        <end position="27"/>
    </location>
</feature>
<dbReference type="GO" id="GO:0008061">
    <property type="term" value="F:chitin binding"/>
    <property type="evidence" value="ECO:0007669"/>
    <property type="project" value="UniProtKB-KW"/>
</dbReference>
<evidence type="ECO:0000256" key="2">
    <source>
        <dbReference type="ARBA" id="ARBA00022729"/>
    </source>
</evidence>
<feature type="domain" description="Chitin-binding type-2" evidence="8">
    <location>
        <begin position="454"/>
        <end position="511"/>
    </location>
</feature>
<feature type="chain" id="PRO_5006447878" evidence="7">
    <location>
        <begin position="28"/>
        <end position="2319"/>
    </location>
</feature>
<dbReference type="WBParaSite" id="EEL_0000729801-mRNA-1">
    <property type="protein sequence ID" value="EEL_0000729801-mRNA-1"/>
    <property type="gene ID" value="EEL_0000729801"/>
</dbReference>
<dbReference type="Gene3D" id="2.170.140.10">
    <property type="entry name" value="Chitin binding domain"/>
    <property type="match status" value="10"/>
</dbReference>
<dbReference type="Pfam" id="PF01607">
    <property type="entry name" value="CBM_14"/>
    <property type="match status" value="19"/>
</dbReference>
<dbReference type="PANTHER" id="PTHR23301:SF0">
    <property type="entry name" value="CHITIN-BINDING TYPE-2 DOMAIN-CONTAINING PROTEIN-RELATED"/>
    <property type="match status" value="1"/>
</dbReference>
<dbReference type="SMART" id="SM00494">
    <property type="entry name" value="ChtBD2"/>
    <property type="match status" value="24"/>
</dbReference>
<feature type="domain" description="Chitin-binding type-2" evidence="8">
    <location>
        <begin position="2259"/>
        <end position="2317"/>
    </location>
</feature>
<organism evidence="9 10">
    <name type="scientific">Elaeophora elaphi</name>
    <dbReference type="NCBI Taxonomy" id="1147741"/>
    <lineage>
        <taxon>Eukaryota</taxon>
        <taxon>Metazoa</taxon>
        <taxon>Ecdysozoa</taxon>
        <taxon>Nematoda</taxon>
        <taxon>Chromadorea</taxon>
        <taxon>Rhabditida</taxon>
        <taxon>Spirurina</taxon>
        <taxon>Spiruromorpha</taxon>
        <taxon>Filarioidea</taxon>
        <taxon>Onchocercidae</taxon>
        <taxon>Elaeophora</taxon>
    </lineage>
</organism>
<dbReference type="InterPro" id="IPR036508">
    <property type="entry name" value="Chitin-bd_dom_sf"/>
</dbReference>
<reference evidence="10" key="1">
    <citation type="submission" date="2017-02" db="UniProtKB">
        <authorList>
            <consortium name="WormBaseParasite"/>
        </authorList>
    </citation>
    <scope>IDENTIFICATION</scope>
</reference>
<keyword evidence="4" id="KW-1015">Disulfide bond</keyword>
<evidence type="ECO:0000256" key="7">
    <source>
        <dbReference type="SAM" id="SignalP"/>
    </source>
</evidence>
<name>A0A0R3RYE3_9BILA</name>
<feature type="domain" description="Chitin-binding type-2" evidence="8">
    <location>
        <begin position="300"/>
        <end position="357"/>
    </location>
</feature>
<feature type="domain" description="Chitin-binding type-2" evidence="8">
    <location>
        <begin position="370"/>
        <end position="427"/>
    </location>
</feature>
<evidence type="ECO:0000313" key="9">
    <source>
        <dbReference type="Proteomes" id="UP000050640"/>
    </source>
</evidence>
<feature type="region of interest" description="Disordered" evidence="6">
    <location>
        <begin position="1235"/>
        <end position="1261"/>
    </location>
</feature>
<dbReference type="STRING" id="1147741.A0A0R3RYE3"/>
<dbReference type="GO" id="GO:0005576">
    <property type="term" value="C:extracellular region"/>
    <property type="evidence" value="ECO:0007669"/>
    <property type="project" value="InterPro"/>
</dbReference>
<evidence type="ECO:0000256" key="4">
    <source>
        <dbReference type="ARBA" id="ARBA00023157"/>
    </source>
</evidence>
<feature type="domain" description="Chitin-binding type-2" evidence="8">
    <location>
        <begin position="1361"/>
        <end position="1414"/>
    </location>
</feature>
<dbReference type="InterPro" id="IPR051940">
    <property type="entry name" value="Chitin_bind-dev_reg"/>
</dbReference>
<feature type="domain" description="Chitin-binding type-2" evidence="8">
    <location>
        <begin position="830"/>
        <end position="887"/>
    </location>
</feature>
<feature type="domain" description="Chitin-binding type-2" evidence="8">
    <location>
        <begin position="757"/>
        <end position="813"/>
    </location>
</feature>
<feature type="domain" description="Chitin-binding type-2" evidence="8">
    <location>
        <begin position="600"/>
        <end position="656"/>
    </location>
</feature>
<keyword evidence="9" id="KW-1185">Reference proteome</keyword>
<feature type="domain" description="Chitin-binding type-2" evidence="8">
    <location>
        <begin position="676"/>
        <end position="733"/>
    </location>
</feature>
<evidence type="ECO:0000256" key="1">
    <source>
        <dbReference type="ARBA" id="ARBA00022669"/>
    </source>
</evidence>
<feature type="domain" description="Chitin-binding type-2" evidence="8">
    <location>
        <begin position="1085"/>
        <end position="1138"/>
    </location>
</feature>
<sequence length="2319" mass="258227">MRTRKVNLQRPMLLFMLIVVTCRDVICTEVERMQHPEFLDGTYGRVREQWIRKHQRHRPTVIDQLDIKKQEVDFVPRLVVTNPFLGIITEWPSTKQASKLMRPANIPHEVPDDIGRYSLEVDDISKIWNAGNIRQQSFQPNQKRYMLSDIPSQKMQIYAQWDVPRRQHDGERKNIVALSERGEKYPLKKREKIDPLKCVGQKDGLYEVGPCEQWYLSCRNGKAKRIICTNGLYWNGDKGQCEPKSNIFYCRCKCDRKEMIPACGGNGQDQMKFINSQEKISRKSRREWREYNMLKLHQKRDICEKRKNGKYAIGKCYGRFLLCVDGKSFVVKCGSGRLYSSEYQQCRDVRNLPLCRDFTDLEATTVTGYSVSCASLPDGIYEVGDCERNFSICRNGVASNASCGVGRVYNGQTGHCDYEFNVEKCPKFKVEPEADEQIDQTGMGGKMAGSYRKQNVCRRWENGMYAIAKCYGKYLFCIDGRGLVVVCSHGQLFSPEHQQCMDAEKLPFCADLANPATNTMAGSPVQCSSLSDGVYELGSCERNFLICFNGEGNIASCDPDFIYNGQTGHCDYKFKVEKCFKYGKSIQRRDKSVLLPENADCRCKGQKNGLYGVGCSEKFYSCSNGISTGHECPKNLFFNVDSGFCDYPQNIAACGGYQPIINEIGVDEEGIASSLVSGCSILEDGIYGLAPCGSGYYHCLRGATSFAKCALDLVFNPSLNRCDFRENVPGCAGYSETSNKVKKPIHDLTIKPAEGYTSKCENLSDGFYVEGCSRIYYGCANGKIFYMNCPWNLAFDYRSGTCDEPNNVEACRSTSSGEMSSLFDGTTQLMPSCTTLSNGAYQFGPCLADYILCRDGITNLASCPDSLVFNPDNSQCALQSNVVTCGKANQSMKIQACIQDESSIDPLPQRPSGNLTGINDAVVNDDKFCDGLPNANYATGLCSRIFFSCVHMRKVLMSCPETLVFDVSTNRCEEPKNVAECQNDSVSDGQDVANQLVASTVPPLCVGRKDNVYPLDSCLRNYLQCYNQKGIVRHCPDNMVFDGTLFACVPKAACNQVTKSQYVTPGNLGIDDAENKLNEATKYSLPRCHELADGDYSAGCVANYTTCIGGSEIHKRCSDSTVFSNVLRRCVSYDQCAYLMYRILASFYPSQRLVTPHKEWVQQGNSVITPSVSVPELPPPGFSNSSADTEHCKYQVQCLYTLDGNAINMPDLASDGDVNRCEYVKQQCANEAIDNGKTGEIRDEEQSKTIESKPEGEKEESGNLFCVPEVPERQIDAIRCDNLEDGLYTLDCSDKVAVCSSGWKKVYECPHGLFFIPSLVKCDESWKCTETNSCGPGFVGVVYFGKIESITPLTLSLSTGGYSCSNKEDGNYGRQCSPLYIKCIRQVPILMRCQIGRLFDQRSSRCVPSDRCPMLSNTLNIGKARCVENERFGIDKCNDYYYSCSNGKFILYKCPPGHIFDIVHGACGPKCQLCGCQADDWTSTSACNPGELVSIGPCENRFFECNAQRTFEMRHCMNGKYFDPVLLICRFQHEIVECFGSSTFVPALYPVHDSFKHPFKSNPSLTRNEHDRNQYRAYELWELLINFTCLIISGRIILRLHDLPFRTKSVIDDFVSGSGEGDNASAVTDGSSRVKREISFDKESSETEVELEADSDTEFEDGYFESGSNPCPSATHPVNVTLGDCHPSYIFCSGKEDFAYVVDCNDGELFDSGLKECVPATDCTLRTLYHKSNVNGKTPCALLSDGTYALAGCSKYFLSCVSNKAILRNCASGLYYDGSKQQCDYKERVASCSDESITYDAKDHSNLENVKEETKIAVANHEVLFALPNFTCSINSTISLGCSPSFVICAGDDLPHTLVNLTKVSYDVSSFDCVNAPDGLYASRCSPLFFVCSASHITGFVCQDELFFNLETGFCDQKEYVTSCEETDLIKLPTASSSITEKVSLESKFITAQPSYHSPLKEWKCEEGFNGIMSRGCSRKFILCVHGEGHLVFCQQGLVYNVDNNRCDYVRNVAACGSKTGIPFKKRAHNLRTVDFSNYTMQARCNASRNQAVAYGRCREDYISCLGSGTFRKSYCTDGYLFDEDVGRCVPAGVCGIVDDAVAESVSLAKGKCIDIQDGISKGIGPCLNEYYVCKKGVPIRRRCFKHLETFSATAGACVARSLNPECFRRSTILTDGVREINDTDDFCMHRPDGLYRHPTDCARILQCFGEEIFEHPPCDNGLVFNEISGGCDYKSNVPQCATTPEKFEKDYNPSLADGSNCEGKSHGDHLADEKDCSVFYRCVWGKLEKLFCPQNTVFNPTLSVCDFPSAVPYCKITM</sequence>
<feature type="domain" description="Chitin-binding type-2" evidence="8">
    <location>
        <begin position="1962"/>
        <end position="2018"/>
    </location>
</feature>
<keyword evidence="1" id="KW-0147">Chitin-binding</keyword>
<feature type="domain" description="Chitin-binding type-2" evidence="8">
    <location>
        <begin position="1870"/>
        <end position="1926"/>
    </location>
</feature>
<feature type="domain" description="Chitin-binding type-2" evidence="8">
    <location>
        <begin position="2185"/>
        <end position="2243"/>
    </location>
</feature>
<keyword evidence="3" id="KW-0677">Repeat</keyword>
<accession>A0A0R3RYE3</accession>
<feature type="domain" description="Chitin-binding type-2" evidence="8">
    <location>
        <begin position="1002"/>
        <end position="1056"/>
    </location>
</feature>
<dbReference type="InterPro" id="IPR002557">
    <property type="entry name" value="Chitin-bd_dom"/>
</dbReference>
<dbReference type="Proteomes" id="UP000050640">
    <property type="component" value="Unplaced"/>
</dbReference>
<evidence type="ECO:0000259" key="8">
    <source>
        <dbReference type="PROSITE" id="PS50940"/>
    </source>
</evidence>
<feature type="domain" description="Chitin-binding type-2" evidence="8">
    <location>
        <begin position="926"/>
        <end position="983"/>
    </location>
</feature>
<protein>
    <submittedName>
        <fullName evidence="10">Chitin-binding type-2 domain-containing protein</fullName>
    </submittedName>
</protein>
<keyword evidence="5" id="KW-0325">Glycoprotein</keyword>
<proteinExistence type="predicted"/>
<dbReference type="PROSITE" id="PS50940">
    <property type="entry name" value="CHIT_BIND_II"/>
    <property type="match status" value="23"/>
</dbReference>
<feature type="domain" description="Chitin-binding type-2" evidence="8">
    <location>
        <begin position="1737"/>
        <end position="1794"/>
    </location>
</feature>
<feature type="domain" description="Chitin-binding type-2" evidence="8">
    <location>
        <begin position="1423"/>
        <end position="1467"/>
    </location>
</feature>
<feature type="domain" description="Chitin-binding type-2" evidence="8">
    <location>
        <begin position="2042"/>
        <end position="2097"/>
    </location>
</feature>
<feature type="compositionally biased region" description="Basic and acidic residues" evidence="6">
    <location>
        <begin position="1237"/>
        <end position="1261"/>
    </location>
</feature>
<evidence type="ECO:0000256" key="5">
    <source>
        <dbReference type="ARBA" id="ARBA00023180"/>
    </source>
</evidence>
<evidence type="ECO:0000256" key="6">
    <source>
        <dbReference type="SAM" id="MobiDB-lite"/>
    </source>
</evidence>
<feature type="domain" description="Chitin-binding type-2" evidence="8">
    <location>
        <begin position="524"/>
        <end position="581"/>
    </location>
</feature>
<evidence type="ECO:0000256" key="3">
    <source>
        <dbReference type="ARBA" id="ARBA00022737"/>
    </source>
</evidence>
<feature type="domain" description="Chitin-binding type-2" evidence="8">
    <location>
        <begin position="195"/>
        <end position="250"/>
    </location>
</feature>